<dbReference type="GO" id="GO:0005783">
    <property type="term" value="C:endoplasmic reticulum"/>
    <property type="evidence" value="ECO:0007669"/>
    <property type="project" value="TreeGrafter"/>
</dbReference>
<comment type="domain">
    <text evidence="7">The DHHC domain is required for palmitoyltransferase activity.</text>
</comment>
<keyword evidence="6 7" id="KW-0012">Acyltransferase</keyword>
<dbReference type="GO" id="GO:0016020">
    <property type="term" value="C:membrane"/>
    <property type="evidence" value="ECO:0007669"/>
    <property type="project" value="UniProtKB-SubCell"/>
</dbReference>
<evidence type="ECO:0000256" key="5">
    <source>
        <dbReference type="ARBA" id="ARBA00023136"/>
    </source>
</evidence>
<dbReference type="AlphaFoldDB" id="A0A482VCT3"/>
<evidence type="ECO:0000256" key="2">
    <source>
        <dbReference type="ARBA" id="ARBA00022679"/>
    </source>
</evidence>
<evidence type="ECO:0000256" key="1">
    <source>
        <dbReference type="ARBA" id="ARBA00004141"/>
    </source>
</evidence>
<organism evidence="10 11">
    <name type="scientific">Asbolus verrucosus</name>
    <name type="common">Desert ironclad beetle</name>
    <dbReference type="NCBI Taxonomy" id="1661398"/>
    <lineage>
        <taxon>Eukaryota</taxon>
        <taxon>Metazoa</taxon>
        <taxon>Ecdysozoa</taxon>
        <taxon>Arthropoda</taxon>
        <taxon>Hexapoda</taxon>
        <taxon>Insecta</taxon>
        <taxon>Pterygota</taxon>
        <taxon>Neoptera</taxon>
        <taxon>Endopterygota</taxon>
        <taxon>Coleoptera</taxon>
        <taxon>Polyphaga</taxon>
        <taxon>Cucujiformia</taxon>
        <taxon>Tenebrionidae</taxon>
        <taxon>Pimeliinae</taxon>
        <taxon>Asbolus</taxon>
    </lineage>
</organism>
<comment type="subcellular location">
    <subcellularLocation>
        <location evidence="1">Membrane</location>
        <topology evidence="1">Multi-pass membrane protein</topology>
    </subcellularLocation>
</comment>
<name>A0A482VCT3_ASBVE</name>
<evidence type="ECO:0000256" key="8">
    <source>
        <dbReference type="SAM" id="MobiDB-lite"/>
    </source>
</evidence>
<dbReference type="Pfam" id="PF01529">
    <property type="entry name" value="DHHC"/>
    <property type="match status" value="1"/>
</dbReference>
<feature type="transmembrane region" description="Helical" evidence="7">
    <location>
        <begin position="149"/>
        <end position="172"/>
    </location>
</feature>
<dbReference type="PROSITE" id="PS50216">
    <property type="entry name" value="DHHC"/>
    <property type="match status" value="1"/>
</dbReference>
<reference evidence="10 11" key="1">
    <citation type="submission" date="2017-03" db="EMBL/GenBank/DDBJ databases">
        <title>Genome of the blue death feigning beetle - Asbolus verrucosus.</title>
        <authorList>
            <person name="Rider S.D."/>
        </authorList>
    </citation>
    <scope>NUCLEOTIDE SEQUENCE [LARGE SCALE GENOMIC DNA]</scope>
    <source>
        <strain evidence="10">Butters</strain>
        <tissue evidence="10">Head and leg muscle</tissue>
    </source>
</reference>
<dbReference type="OrthoDB" id="272303at2759"/>
<sequence>MLNAGDAIPRLRRQHGFQLPLHPLQVSGWLALAVLSVGAFLVLVPALPAHAQPVCLAALSALLLLHLAAHLAAALLDPAEPALLARRPEPVPQLDRAKHAHVIEEGRCHLCAIRTGGPRTKHCSACNKCVAHFDHHCKWLNHCVGGRNYAPFLMCVSTAVAAAALVAILAIAELALHHSHWLDADKIQVPSWPAFGAWLPSTKAEMCARIRERIVNGLLTAENSTAAPHSSSLPTGDAAFLAVVAALGILAAITAGLLLHLCFFHIYISFLGLTTYEYIRQQRQTQNQAPSQSSQSNEEDSTYRCPTLRHRPANLHCDGRTRTTLVTCTVLEETFTNCAEPTPTPPTTPQDCQVCVSNSVAPEVPHQQPKKLRTKWNCCLAVPDSPDSPSEPRCLMNICKHKIKNKGIPAIEGRPHRTHGHWSSAKLRVLFRVLGNLGHNRRRNQSQSQVARNNQVVPVSNESSNTQEAVQTVNNLVPVPCYPEVSRRANALPALPNPPRRRLVSEMELANALTILQQQQRCNRRPLSQYRRRRRSVVHRPKTPALSPIRESGLSNPASPSHQNCTVAAISGSCTRPF</sequence>
<dbReference type="Proteomes" id="UP000292052">
    <property type="component" value="Unassembled WGS sequence"/>
</dbReference>
<feature type="region of interest" description="Disordered" evidence="8">
    <location>
        <begin position="529"/>
        <end position="561"/>
    </location>
</feature>
<evidence type="ECO:0000256" key="7">
    <source>
        <dbReference type="RuleBase" id="RU079119"/>
    </source>
</evidence>
<keyword evidence="11" id="KW-1185">Reference proteome</keyword>
<dbReference type="EMBL" id="QDEB01114737">
    <property type="protein sequence ID" value="RZB40921.1"/>
    <property type="molecule type" value="Genomic_DNA"/>
</dbReference>
<keyword evidence="3 7" id="KW-0812">Transmembrane</keyword>
<evidence type="ECO:0000256" key="3">
    <source>
        <dbReference type="ARBA" id="ARBA00022692"/>
    </source>
</evidence>
<comment type="similarity">
    <text evidence="7">Belongs to the DHHC palmitoyltransferase family.</text>
</comment>
<feature type="compositionally biased region" description="Polar residues" evidence="8">
    <location>
        <begin position="445"/>
        <end position="467"/>
    </location>
</feature>
<protein>
    <recommendedName>
        <fullName evidence="7">Palmitoyltransferase</fullName>
        <ecNumber evidence="7">2.3.1.225</ecNumber>
    </recommendedName>
</protein>
<dbReference type="GO" id="GO:0006612">
    <property type="term" value="P:protein targeting to membrane"/>
    <property type="evidence" value="ECO:0007669"/>
    <property type="project" value="TreeGrafter"/>
</dbReference>
<feature type="transmembrane region" description="Helical" evidence="7">
    <location>
        <begin position="54"/>
        <end position="76"/>
    </location>
</feature>
<feature type="compositionally biased region" description="Low complexity" evidence="8">
    <location>
        <begin position="284"/>
        <end position="296"/>
    </location>
</feature>
<dbReference type="InterPro" id="IPR039859">
    <property type="entry name" value="PFA4/ZDH16/20/ERF2-like"/>
</dbReference>
<dbReference type="EC" id="2.3.1.225" evidence="7"/>
<dbReference type="GO" id="GO:0019706">
    <property type="term" value="F:protein-cysteine S-palmitoyltransferase activity"/>
    <property type="evidence" value="ECO:0007669"/>
    <property type="project" value="UniProtKB-EC"/>
</dbReference>
<gene>
    <name evidence="10" type="ORF">BDFB_000469</name>
</gene>
<evidence type="ECO:0000256" key="6">
    <source>
        <dbReference type="ARBA" id="ARBA00023315"/>
    </source>
</evidence>
<comment type="catalytic activity">
    <reaction evidence="7">
        <text>L-cysteinyl-[protein] + hexadecanoyl-CoA = S-hexadecanoyl-L-cysteinyl-[protein] + CoA</text>
        <dbReference type="Rhea" id="RHEA:36683"/>
        <dbReference type="Rhea" id="RHEA-COMP:10131"/>
        <dbReference type="Rhea" id="RHEA-COMP:11032"/>
        <dbReference type="ChEBI" id="CHEBI:29950"/>
        <dbReference type="ChEBI" id="CHEBI:57287"/>
        <dbReference type="ChEBI" id="CHEBI:57379"/>
        <dbReference type="ChEBI" id="CHEBI:74151"/>
        <dbReference type="EC" id="2.3.1.225"/>
    </reaction>
</comment>
<keyword evidence="2 7" id="KW-0808">Transferase</keyword>
<evidence type="ECO:0000313" key="11">
    <source>
        <dbReference type="Proteomes" id="UP000292052"/>
    </source>
</evidence>
<evidence type="ECO:0000313" key="10">
    <source>
        <dbReference type="EMBL" id="RZB40921.1"/>
    </source>
</evidence>
<feature type="region of interest" description="Disordered" evidence="8">
    <location>
        <begin position="440"/>
        <end position="467"/>
    </location>
</feature>
<keyword evidence="4 7" id="KW-1133">Transmembrane helix</keyword>
<feature type="transmembrane region" description="Helical" evidence="7">
    <location>
        <begin position="26"/>
        <end position="47"/>
    </location>
</feature>
<dbReference type="PANTHER" id="PTHR22883">
    <property type="entry name" value="ZINC FINGER DHHC DOMAIN CONTAINING PROTEIN"/>
    <property type="match status" value="1"/>
</dbReference>
<dbReference type="GO" id="GO:0005794">
    <property type="term" value="C:Golgi apparatus"/>
    <property type="evidence" value="ECO:0007669"/>
    <property type="project" value="TreeGrafter"/>
</dbReference>
<proteinExistence type="inferred from homology"/>
<dbReference type="PANTHER" id="PTHR22883:SF452">
    <property type="entry name" value="PALMITOYLTRANSFERASE"/>
    <property type="match status" value="1"/>
</dbReference>
<dbReference type="STRING" id="1661398.A0A482VCT3"/>
<accession>A0A482VCT3</accession>
<evidence type="ECO:0000256" key="4">
    <source>
        <dbReference type="ARBA" id="ARBA00022989"/>
    </source>
</evidence>
<feature type="domain" description="Palmitoyltransferase DHHC" evidence="9">
    <location>
        <begin position="107"/>
        <end position="282"/>
    </location>
</feature>
<feature type="region of interest" description="Disordered" evidence="8">
    <location>
        <begin position="284"/>
        <end position="303"/>
    </location>
</feature>
<evidence type="ECO:0000259" key="9">
    <source>
        <dbReference type="Pfam" id="PF01529"/>
    </source>
</evidence>
<feature type="transmembrane region" description="Helical" evidence="7">
    <location>
        <begin position="239"/>
        <end position="268"/>
    </location>
</feature>
<comment type="caution">
    <text evidence="10">The sequence shown here is derived from an EMBL/GenBank/DDBJ whole genome shotgun (WGS) entry which is preliminary data.</text>
</comment>
<keyword evidence="5 7" id="KW-0472">Membrane</keyword>
<feature type="compositionally biased region" description="Basic residues" evidence="8">
    <location>
        <begin position="530"/>
        <end position="542"/>
    </location>
</feature>
<dbReference type="InterPro" id="IPR001594">
    <property type="entry name" value="Palmitoyltrfase_DHHC"/>
</dbReference>